<evidence type="ECO:0000313" key="3">
    <source>
        <dbReference type="Proteomes" id="UP000028868"/>
    </source>
</evidence>
<name>A0A059NVE0_9BACI</name>
<feature type="compositionally biased region" description="Polar residues" evidence="1">
    <location>
        <begin position="187"/>
        <end position="207"/>
    </location>
</feature>
<sequence length="305" mass="34401">MVDVCTYQKTKFKGLDAVVLENERVRAVILPEYGGKMVSFFDKVVDYEWLSQIDQPILDIPPKEADFSDYDLSGFDEIFTSLDRSLSDRKDIPAHGEVWTLPWAYNATNDGVALQVRHPEIPYTLKKRICLHSDGLKIKYEAVNQSEEPLPFLWTPHALLNADDNAEIEVPDGMTHMIKVEKEQMGSPGSTHSNSVFTKHTGETNGVETKKRASIERFSFTQPLTEGWCSLVQPHINRKLTYHFSEAKVPYLGVSKIKGRKQKVALVPCTCDSQEVNGKDNTEAISSIPAQDSCTWTFSMNISKL</sequence>
<reference evidence="3" key="1">
    <citation type="submission" date="2014-03" db="EMBL/GenBank/DDBJ databases">
        <authorList>
            <person name="Urmite Genomes U."/>
        </authorList>
    </citation>
    <scope>NUCLEOTIDE SEQUENCE [LARGE SCALE GENOMIC DNA]</scope>
    <source>
        <strain evidence="3">HD-03</strain>
    </source>
</reference>
<dbReference type="RefSeq" id="WP_035506592.1">
    <property type="nucleotide sequence ID" value="NZ_CCDH010000001.1"/>
</dbReference>
<dbReference type="SUPFAM" id="SSF74650">
    <property type="entry name" value="Galactose mutarotase-like"/>
    <property type="match status" value="1"/>
</dbReference>
<dbReference type="GO" id="GO:0030246">
    <property type="term" value="F:carbohydrate binding"/>
    <property type="evidence" value="ECO:0007669"/>
    <property type="project" value="InterPro"/>
</dbReference>
<comment type="caution">
    <text evidence="2">The sequence shown here is derived from an EMBL/GenBank/DDBJ whole genome shotgun (WGS) entry which is preliminary data.</text>
</comment>
<dbReference type="Proteomes" id="UP000028868">
    <property type="component" value="Unassembled WGS sequence"/>
</dbReference>
<dbReference type="AlphaFoldDB" id="A0A059NVE0"/>
<dbReference type="InterPro" id="IPR014718">
    <property type="entry name" value="GH-type_carb-bd"/>
</dbReference>
<feature type="region of interest" description="Disordered" evidence="1">
    <location>
        <begin position="185"/>
        <end position="210"/>
    </location>
</feature>
<reference evidence="2 3" key="2">
    <citation type="submission" date="2014-05" db="EMBL/GenBank/DDBJ databases">
        <title>Draft genome sequence of Halobacillus karajensis HK-03.</title>
        <authorList>
            <person name="Khelaifia S."/>
            <person name="Croce O."/>
            <person name="Lagier J.C."/>
            <person name="Raoult D."/>
        </authorList>
    </citation>
    <scope>NUCLEOTIDE SEQUENCE [LARGE SCALE GENOMIC DNA]</scope>
    <source>
        <strain evidence="2 3">HD-03</strain>
    </source>
</reference>
<evidence type="ECO:0000313" key="2">
    <source>
        <dbReference type="EMBL" id="CDQ23047.1"/>
    </source>
</evidence>
<dbReference type="EMBL" id="CCDI010000001">
    <property type="protein sequence ID" value="CDQ23047.1"/>
    <property type="molecule type" value="Genomic_DNA"/>
</dbReference>
<evidence type="ECO:0000256" key="1">
    <source>
        <dbReference type="SAM" id="MobiDB-lite"/>
    </source>
</evidence>
<proteinExistence type="predicted"/>
<dbReference type="GO" id="GO:0016853">
    <property type="term" value="F:isomerase activity"/>
    <property type="evidence" value="ECO:0007669"/>
    <property type="project" value="InterPro"/>
</dbReference>
<dbReference type="Gene3D" id="2.70.98.10">
    <property type="match status" value="1"/>
</dbReference>
<accession>A0A059NVE0</accession>
<keyword evidence="3" id="KW-1185">Reference proteome</keyword>
<dbReference type="GO" id="GO:0005975">
    <property type="term" value="P:carbohydrate metabolic process"/>
    <property type="evidence" value="ECO:0007669"/>
    <property type="project" value="InterPro"/>
</dbReference>
<organism evidence="2 3">
    <name type="scientific">Halobacillus karajensis</name>
    <dbReference type="NCBI Taxonomy" id="195088"/>
    <lineage>
        <taxon>Bacteria</taxon>
        <taxon>Bacillati</taxon>
        <taxon>Bacillota</taxon>
        <taxon>Bacilli</taxon>
        <taxon>Bacillales</taxon>
        <taxon>Bacillaceae</taxon>
        <taxon>Halobacillus</taxon>
    </lineage>
</organism>
<gene>
    <name evidence="2" type="ORF">BN983_01266</name>
</gene>
<protein>
    <submittedName>
        <fullName evidence="2">Aldose 1-epimerase</fullName>
    </submittedName>
</protein>
<dbReference type="InterPro" id="IPR011013">
    <property type="entry name" value="Gal_mutarotase_sf_dom"/>
</dbReference>